<evidence type="ECO:0000313" key="7">
    <source>
        <dbReference type="Proteomes" id="UP000216802"/>
    </source>
</evidence>
<evidence type="ECO:0000313" key="5">
    <source>
        <dbReference type="EMBL" id="TDG88059.1"/>
    </source>
</evidence>
<name>A0A269XWT4_9LACO</name>
<dbReference type="AlphaFoldDB" id="A0A269XWT4"/>
<dbReference type="EMBL" id="BDGB01000161">
    <property type="protein sequence ID" value="GAW73342.1"/>
    <property type="molecule type" value="Genomic_DNA"/>
</dbReference>
<evidence type="ECO:0000313" key="6">
    <source>
        <dbReference type="Proteomes" id="UP000214739"/>
    </source>
</evidence>
<dbReference type="EMBL" id="PUFL01000091">
    <property type="protein sequence ID" value="TDG88059.1"/>
    <property type="molecule type" value="Genomic_DNA"/>
</dbReference>
<reference evidence="3 6" key="1">
    <citation type="journal article" date="2017" name="Biosci Microbiota Food Health">
        <title>Genomic characterization reconfirms the taxonomic status of Lactobacillus parakefiri.</title>
        <authorList>
            <person name="Tanizawa Y."/>
            <person name="Kobayashi H."/>
            <person name="Kaminuma E."/>
            <person name="Sakamoto M."/>
            <person name="Ohkuma M."/>
            <person name="Nakamura Y."/>
            <person name="Arita M."/>
            <person name="Tohno M."/>
        </authorList>
    </citation>
    <scope>NUCLEOTIDE SEQUENCE [LARGE SCALE GENOMIC DNA]</scope>
    <source>
        <strain evidence="3 6">JCM 8573</strain>
    </source>
</reference>
<accession>A0A269XWT4</accession>
<dbReference type="Proteomes" id="UP000214739">
    <property type="component" value="Unassembled WGS sequence"/>
</dbReference>
<evidence type="ECO:0000256" key="1">
    <source>
        <dbReference type="SAM" id="Coils"/>
    </source>
</evidence>
<dbReference type="OrthoDB" id="2324198at2"/>
<dbReference type="Proteomes" id="UP000294668">
    <property type="component" value="Unassembled WGS sequence"/>
</dbReference>
<sequence length="307" mass="32938">MKKLMPLVVAAASLMVILSGCGKPTLTVSDHHLSANALAVTLKGKSNQKQVDYTVNGGTKQTVKTNSGAFVISVPTKNYQQTVKLSTDGKHQVVTVAKTNVIGNYQKMRTSYNQGLTGAALPKKDQQLAQSMAKQGAQLKKEAAELKATKATDMAAMQAKAQKAAALQKQAAKLKQTQEQLAPAMKKAKASVSDQLLPANPKDGIHNLIDTNKMTLRINLSGDKVLGIAMMVPVNSLKHKKDLKPFIMSFSILTNSVGANAKHVLNKFQKEAKAKKSSSTTAPKFHSNGLLFSLGYSTSTLYIFITK</sequence>
<evidence type="ECO:0000313" key="8">
    <source>
        <dbReference type="Proteomes" id="UP000294668"/>
    </source>
</evidence>
<evidence type="ECO:0000313" key="3">
    <source>
        <dbReference type="EMBL" id="GAW73342.1"/>
    </source>
</evidence>
<feature type="coiled-coil region" evidence="1">
    <location>
        <begin position="129"/>
        <end position="180"/>
    </location>
</feature>
<proteinExistence type="predicted"/>
<reference evidence="4 7" key="2">
    <citation type="submission" date="2017-04" db="EMBL/GenBank/DDBJ databases">
        <title>Kefir bacterial isolates.</title>
        <authorList>
            <person name="Kim Y."/>
            <person name="Blasche S."/>
            <person name="Patil K.R."/>
        </authorList>
    </citation>
    <scope>NUCLEOTIDE SEQUENCE [LARGE SCALE GENOMIC DNA]</scope>
    <source>
        <strain evidence="4 7">OG2</strain>
    </source>
</reference>
<evidence type="ECO:0008006" key="9">
    <source>
        <dbReference type="Google" id="ProtNLM"/>
    </source>
</evidence>
<evidence type="ECO:0000313" key="4">
    <source>
        <dbReference type="EMBL" id="PAK77738.1"/>
    </source>
</evidence>
<dbReference type="EMBL" id="NCXI01000096">
    <property type="protein sequence ID" value="PAK77738.1"/>
    <property type="molecule type" value="Genomic_DNA"/>
</dbReference>
<protein>
    <recommendedName>
        <fullName evidence="9">Lipoprotein</fullName>
    </recommendedName>
</protein>
<gene>
    <name evidence="4" type="ORF">B8W98_10170</name>
    <name evidence="5" type="ORF">C5L28_002472</name>
    <name evidence="3" type="ORF">LPKJCM_02486</name>
</gene>
<dbReference type="Proteomes" id="UP000216802">
    <property type="component" value="Unassembled WGS sequence"/>
</dbReference>
<feature type="signal peptide" evidence="2">
    <location>
        <begin position="1"/>
        <end position="22"/>
    </location>
</feature>
<reference evidence="5 8" key="3">
    <citation type="journal article" date="2019" name="Appl. Microbiol. Biotechnol.">
        <title>Uncovering carbohydrate metabolism through a genotype-phenotype association study of 56 lactic acid bacteria genomes.</title>
        <authorList>
            <person name="Buron-Moles G."/>
            <person name="Chailyan A."/>
            <person name="Dolejs I."/>
            <person name="Forster J."/>
            <person name="Miks M.H."/>
        </authorList>
    </citation>
    <scope>NUCLEOTIDE SEQUENCE [LARGE SCALE GENOMIC DNA]</scope>
    <source>
        <strain evidence="5 8">DSM 10551</strain>
    </source>
</reference>
<keyword evidence="8" id="KW-1185">Reference proteome</keyword>
<feature type="chain" id="PRO_5044572136" description="Lipoprotein" evidence="2">
    <location>
        <begin position="23"/>
        <end position="307"/>
    </location>
</feature>
<dbReference type="PROSITE" id="PS51257">
    <property type="entry name" value="PROKAR_LIPOPROTEIN"/>
    <property type="match status" value="1"/>
</dbReference>
<reference evidence="5" key="4">
    <citation type="submission" date="2019-02" db="EMBL/GenBank/DDBJ databases">
        <authorList>
            <person name="Buron G."/>
            <person name="Chaylann A."/>
            <person name="Dolejs I."/>
            <person name="Forster J."/>
            <person name="Miks M.H."/>
        </authorList>
    </citation>
    <scope>NUCLEOTIDE SEQUENCE</scope>
    <source>
        <strain evidence="5">DSM 10551</strain>
    </source>
</reference>
<organism evidence="4 7">
    <name type="scientific">Lentilactobacillus parakefiri</name>
    <dbReference type="NCBI Taxonomy" id="152332"/>
    <lineage>
        <taxon>Bacteria</taxon>
        <taxon>Bacillati</taxon>
        <taxon>Bacillota</taxon>
        <taxon>Bacilli</taxon>
        <taxon>Lactobacillales</taxon>
        <taxon>Lactobacillaceae</taxon>
        <taxon>Lentilactobacillus</taxon>
    </lineage>
</organism>
<keyword evidence="1" id="KW-0175">Coiled coil</keyword>
<dbReference type="RefSeq" id="WP_057961877.1">
    <property type="nucleotide sequence ID" value="NZ_BAAAXO010000030.1"/>
</dbReference>
<evidence type="ECO:0000256" key="2">
    <source>
        <dbReference type="SAM" id="SignalP"/>
    </source>
</evidence>
<keyword evidence="2" id="KW-0732">Signal</keyword>
<comment type="caution">
    <text evidence="4">The sequence shown here is derived from an EMBL/GenBank/DDBJ whole genome shotgun (WGS) entry which is preliminary data.</text>
</comment>